<sequence length="381" mass="41640">MRPHGPLSPAAKPYSLALVLALLYAALVVHASLYPFSGWRYQGVALWAFLQAPWPVHWTVFDVATNLLAYVPLGLWLTVAVARHGSRRRAAGVGLLLPCLLSLGLESAQGLLVQHRVPSQVDWLLNTVGAALGVGLALWLLSSRWMARWSAFHQTGLVPQTCGAPLLLALWPLALVYPTSVPFGLGQIWPRLERTLYDWTEGSFLQPWLPTPMPELPLSPLTEAIVVALCIWAPLLLGYAVLRRVGQRFVFLLLALGLGLAALLLSASLTWGPTHAWAWLTPSASLGLSFAVALALLSLALGHRAAAVLSLLAWVLALALLNRAPEVPYFAQSLQIWEWGRFIQLHGLSQWLGGLWPFAALWVGLRLALRPAPGQVYNRRA</sequence>
<accession>A0A060NKV9</accession>
<proteinExistence type="predicted"/>
<keyword evidence="1" id="KW-1133">Transmembrane helix</keyword>
<feature type="transmembrane region" description="Helical" evidence="1">
    <location>
        <begin position="306"/>
        <end position="324"/>
    </location>
</feature>
<gene>
    <name evidence="3" type="ORF">SRAA_2126</name>
</gene>
<evidence type="ECO:0000313" key="3">
    <source>
        <dbReference type="EMBL" id="BAO81980.1"/>
    </source>
</evidence>
<name>A0A060NKV9_9BURK</name>
<evidence type="ECO:0000313" key="4">
    <source>
        <dbReference type="Proteomes" id="UP000067461"/>
    </source>
</evidence>
<dbReference type="EMBL" id="AP014568">
    <property type="protein sequence ID" value="BAO81980.1"/>
    <property type="molecule type" value="Genomic_DNA"/>
</dbReference>
<keyword evidence="4" id="KW-1185">Reference proteome</keyword>
<organism evidence="3 4">
    <name type="scientific">Serpentinimonas raichei</name>
    <dbReference type="NCBI Taxonomy" id="1458425"/>
    <lineage>
        <taxon>Bacteria</taxon>
        <taxon>Pseudomonadati</taxon>
        <taxon>Pseudomonadota</taxon>
        <taxon>Betaproteobacteria</taxon>
        <taxon>Burkholderiales</taxon>
        <taxon>Comamonadaceae</taxon>
        <taxon>Serpentinimonas</taxon>
    </lineage>
</organism>
<dbReference type="InterPro" id="IPR006976">
    <property type="entry name" value="VanZ-like"/>
</dbReference>
<feature type="transmembrane region" description="Helical" evidence="1">
    <location>
        <begin position="162"/>
        <end position="185"/>
    </location>
</feature>
<feature type="transmembrane region" description="Helical" evidence="1">
    <location>
        <begin position="277"/>
        <end position="299"/>
    </location>
</feature>
<keyword evidence="1" id="KW-0812">Transmembrane</keyword>
<feature type="domain" description="VanZ-like" evidence="2">
    <location>
        <begin position="33"/>
        <end position="139"/>
    </location>
</feature>
<dbReference type="KEGG" id="cbaa:SRAA_2126"/>
<dbReference type="STRING" id="1458425.SRAA_2126"/>
<feature type="transmembrane region" description="Helical" evidence="1">
    <location>
        <begin position="224"/>
        <end position="242"/>
    </location>
</feature>
<dbReference type="HOGENOM" id="CLU_057832_0_0_4"/>
<evidence type="ECO:0000259" key="2">
    <source>
        <dbReference type="Pfam" id="PF04892"/>
    </source>
</evidence>
<dbReference type="Proteomes" id="UP000067461">
    <property type="component" value="Chromosome"/>
</dbReference>
<feature type="transmembrane region" description="Helical" evidence="1">
    <location>
        <begin position="55"/>
        <end position="78"/>
    </location>
</feature>
<keyword evidence="1" id="KW-0472">Membrane</keyword>
<evidence type="ECO:0000256" key="1">
    <source>
        <dbReference type="SAM" id="Phobius"/>
    </source>
</evidence>
<feature type="transmembrane region" description="Helical" evidence="1">
    <location>
        <begin position="90"/>
        <end position="111"/>
    </location>
</feature>
<reference evidence="3 4" key="1">
    <citation type="journal article" date="2014" name="Nat. Commun.">
        <title>Physiological and genomic features of highly alkaliphilic hydrogen-utilizing Betaproteobacteria from a continental serpentinizing site.</title>
        <authorList>
            <person name="Suzuki S."/>
            <person name="Kuenen J.G."/>
            <person name="Schipper K."/>
            <person name="van der Velde S."/>
            <person name="Ishii S."/>
            <person name="Wu A."/>
            <person name="Sorokin D.Y."/>
            <person name="Tenney A."/>
            <person name="Meng X.Y."/>
            <person name="Morrill P.L."/>
            <person name="Kamagata Y."/>
            <person name="Muyzer G."/>
            <person name="Nealson K.H."/>
        </authorList>
    </citation>
    <scope>NUCLEOTIDE SEQUENCE [LARGE SCALE GENOMIC DNA]</scope>
    <source>
        <strain evidence="3 4">A1</strain>
    </source>
</reference>
<dbReference type="AlphaFoldDB" id="A0A060NKV9"/>
<feature type="transmembrane region" description="Helical" evidence="1">
    <location>
        <begin position="348"/>
        <end position="369"/>
    </location>
</feature>
<feature type="transmembrane region" description="Helical" evidence="1">
    <location>
        <begin position="249"/>
        <end position="271"/>
    </location>
</feature>
<protein>
    <submittedName>
        <fullName evidence="3">Predicted integral membrane protein</fullName>
    </submittedName>
</protein>
<dbReference type="Pfam" id="PF04892">
    <property type="entry name" value="VanZ"/>
    <property type="match status" value="1"/>
</dbReference>
<dbReference type="OrthoDB" id="9780818at2"/>
<feature type="transmembrane region" description="Helical" evidence="1">
    <location>
        <begin position="123"/>
        <end position="141"/>
    </location>
</feature>